<reference evidence="1" key="1">
    <citation type="submission" date="2021-02" db="EMBL/GenBank/DDBJ databases">
        <authorList>
            <consortium name="DOE Joint Genome Institute"/>
            <person name="Ahrendt S."/>
            <person name="Looney B.P."/>
            <person name="Miyauchi S."/>
            <person name="Morin E."/>
            <person name="Drula E."/>
            <person name="Courty P.E."/>
            <person name="Chicoki N."/>
            <person name="Fauchery L."/>
            <person name="Kohler A."/>
            <person name="Kuo A."/>
            <person name="Labutti K."/>
            <person name="Pangilinan J."/>
            <person name="Lipzen A."/>
            <person name="Riley R."/>
            <person name="Andreopoulos W."/>
            <person name="He G."/>
            <person name="Johnson J."/>
            <person name="Barry K.W."/>
            <person name="Grigoriev I.V."/>
            <person name="Nagy L."/>
            <person name="Hibbett D."/>
            <person name="Henrissat B."/>
            <person name="Matheny P.B."/>
            <person name="Labbe J."/>
            <person name="Martin F."/>
        </authorList>
    </citation>
    <scope>NUCLEOTIDE SEQUENCE</scope>
    <source>
        <strain evidence="1">FP105234-sp</strain>
    </source>
</reference>
<evidence type="ECO:0000313" key="1">
    <source>
        <dbReference type="EMBL" id="KAI0049551.1"/>
    </source>
</evidence>
<dbReference type="EMBL" id="MU275872">
    <property type="protein sequence ID" value="KAI0049551.1"/>
    <property type="molecule type" value="Genomic_DNA"/>
</dbReference>
<dbReference type="Proteomes" id="UP000814033">
    <property type="component" value="Unassembled WGS sequence"/>
</dbReference>
<evidence type="ECO:0000313" key="2">
    <source>
        <dbReference type="Proteomes" id="UP000814033"/>
    </source>
</evidence>
<protein>
    <submittedName>
        <fullName evidence="1">Uncharacterized protein</fullName>
    </submittedName>
</protein>
<accession>A0ACB8S0C2</accession>
<keyword evidence="2" id="KW-1185">Reference proteome</keyword>
<gene>
    <name evidence="1" type="ORF">FA95DRAFT_864290</name>
</gene>
<comment type="caution">
    <text evidence="1">The sequence shown here is derived from an EMBL/GenBank/DDBJ whole genome shotgun (WGS) entry which is preliminary data.</text>
</comment>
<sequence length="131" mass="14568">MLKATRNPSQGMERHVCARLKSPGRLYCIMSWPLPTHRPTSEGLGNLHATCSTLASTVARPENPRRHAVNATHSSFSLPSVFHKKTLSRSRRRTPDPRAAGAEMSSFFTFFVCFFMALCSCALSFASRCCM</sequence>
<name>A0ACB8S0C2_9AGAM</name>
<organism evidence="1 2">
    <name type="scientific">Auriscalpium vulgare</name>
    <dbReference type="NCBI Taxonomy" id="40419"/>
    <lineage>
        <taxon>Eukaryota</taxon>
        <taxon>Fungi</taxon>
        <taxon>Dikarya</taxon>
        <taxon>Basidiomycota</taxon>
        <taxon>Agaricomycotina</taxon>
        <taxon>Agaricomycetes</taxon>
        <taxon>Russulales</taxon>
        <taxon>Auriscalpiaceae</taxon>
        <taxon>Auriscalpium</taxon>
    </lineage>
</organism>
<reference evidence="1" key="2">
    <citation type="journal article" date="2022" name="New Phytol.">
        <title>Evolutionary transition to the ectomycorrhizal habit in the genomes of a hyperdiverse lineage of mushroom-forming fungi.</title>
        <authorList>
            <person name="Looney B."/>
            <person name="Miyauchi S."/>
            <person name="Morin E."/>
            <person name="Drula E."/>
            <person name="Courty P.E."/>
            <person name="Kohler A."/>
            <person name="Kuo A."/>
            <person name="LaButti K."/>
            <person name="Pangilinan J."/>
            <person name="Lipzen A."/>
            <person name="Riley R."/>
            <person name="Andreopoulos W."/>
            <person name="He G."/>
            <person name="Johnson J."/>
            <person name="Nolan M."/>
            <person name="Tritt A."/>
            <person name="Barry K.W."/>
            <person name="Grigoriev I.V."/>
            <person name="Nagy L.G."/>
            <person name="Hibbett D."/>
            <person name="Henrissat B."/>
            <person name="Matheny P.B."/>
            <person name="Labbe J."/>
            <person name="Martin F.M."/>
        </authorList>
    </citation>
    <scope>NUCLEOTIDE SEQUENCE</scope>
    <source>
        <strain evidence="1">FP105234-sp</strain>
    </source>
</reference>
<proteinExistence type="predicted"/>